<accession>K1S462</accession>
<reference evidence="1" key="1">
    <citation type="journal article" date="2012" name="Nature">
        <title>The oyster genome reveals stress adaptation and complexity of shell formation.</title>
        <authorList>
            <person name="Zhang G."/>
            <person name="Fang X."/>
            <person name="Guo X."/>
            <person name="Li L."/>
            <person name="Luo R."/>
            <person name="Xu F."/>
            <person name="Yang P."/>
            <person name="Zhang L."/>
            <person name="Wang X."/>
            <person name="Qi H."/>
            <person name="Xiong Z."/>
            <person name="Que H."/>
            <person name="Xie Y."/>
            <person name="Holland P.W."/>
            <person name="Paps J."/>
            <person name="Zhu Y."/>
            <person name="Wu F."/>
            <person name="Chen Y."/>
            <person name="Wang J."/>
            <person name="Peng C."/>
            <person name="Meng J."/>
            <person name="Yang L."/>
            <person name="Liu J."/>
            <person name="Wen B."/>
            <person name="Zhang N."/>
            <person name="Huang Z."/>
            <person name="Zhu Q."/>
            <person name="Feng Y."/>
            <person name="Mount A."/>
            <person name="Hedgecock D."/>
            <person name="Xu Z."/>
            <person name="Liu Y."/>
            <person name="Domazet-Loso T."/>
            <person name="Du Y."/>
            <person name="Sun X."/>
            <person name="Zhang S."/>
            <person name="Liu B."/>
            <person name="Cheng P."/>
            <person name="Jiang X."/>
            <person name="Li J."/>
            <person name="Fan D."/>
            <person name="Wang W."/>
            <person name="Fu W."/>
            <person name="Wang T."/>
            <person name="Wang B."/>
            <person name="Zhang J."/>
            <person name="Peng Z."/>
            <person name="Li Y."/>
            <person name="Li N."/>
            <person name="Wang J."/>
            <person name="Chen M."/>
            <person name="He Y."/>
            <person name="Tan F."/>
            <person name="Song X."/>
            <person name="Zheng Q."/>
            <person name="Huang R."/>
            <person name="Yang H."/>
            <person name="Du X."/>
            <person name="Chen L."/>
            <person name="Yang M."/>
            <person name="Gaffney P.M."/>
            <person name="Wang S."/>
            <person name="Luo L."/>
            <person name="She Z."/>
            <person name="Ming Y."/>
            <person name="Huang W."/>
            <person name="Zhang S."/>
            <person name="Huang B."/>
            <person name="Zhang Y."/>
            <person name="Qu T."/>
            <person name="Ni P."/>
            <person name="Miao G."/>
            <person name="Wang J."/>
            <person name="Wang Q."/>
            <person name="Steinberg C.E."/>
            <person name="Wang H."/>
            <person name="Li N."/>
            <person name="Qian L."/>
            <person name="Zhang G."/>
            <person name="Li Y."/>
            <person name="Yang H."/>
            <person name="Liu X."/>
            <person name="Wang J."/>
            <person name="Yin Y."/>
            <person name="Wang J."/>
        </authorList>
    </citation>
    <scope>NUCLEOTIDE SEQUENCE [LARGE SCALE GENOMIC DNA]</scope>
    <source>
        <strain evidence="1">05x7-T-G4-1.051#20</strain>
    </source>
</reference>
<evidence type="ECO:0000313" key="1">
    <source>
        <dbReference type="EMBL" id="EKC42196.1"/>
    </source>
</evidence>
<dbReference type="HOGENOM" id="CLU_608672_0_0_1"/>
<sequence length="450" mass="50330">MKGNLRLVSDDPIGTPPDYLGEEHEMAGFRDEFAKHKIVSLTGNKKRLCLICKITRRRTSGGCRVSARHKCGLCDVTDKPRLQHTQHLPFPAHLLRVTPWRTMKTEKRDIVSFVKSIKSKPGPAGIPSRCSVAGSVTCVYVPENRATGTAFFCIAIIHSFHRELSKMSKFLLQEKNERLLSKIGCSRNCLNNEGCMTISFGCRSMEANGWGICDLISENGGTPYTVAVDPAMCTMAVVDRYPEGPWSNVNQPIISSVTTDAMTSVNFQQTTASTIRVVDMIDRLQNMCSTTSQSDFAVITTEIIYFYDDKASLTSGSCYPKFRAAYLRDIKGSPVSYIPTDPVWAVHRGTLGSWDIYFYESNNKNFNLYSNQPPGEWTFAKSDNTIFNQNGWALNPWTDLPPNTVALTAQDHTGIDFVGITGDFDVFFYKVTDQYQMLTDPIVTIQKLSF</sequence>
<organism evidence="1">
    <name type="scientific">Magallana gigas</name>
    <name type="common">Pacific oyster</name>
    <name type="synonym">Crassostrea gigas</name>
    <dbReference type="NCBI Taxonomy" id="29159"/>
    <lineage>
        <taxon>Eukaryota</taxon>
        <taxon>Metazoa</taxon>
        <taxon>Spiralia</taxon>
        <taxon>Lophotrochozoa</taxon>
        <taxon>Mollusca</taxon>
        <taxon>Bivalvia</taxon>
        <taxon>Autobranchia</taxon>
        <taxon>Pteriomorphia</taxon>
        <taxon>Ostreida</taxon>
        <taxon>Ostreoidea</taxon>
        <taxon>Ostreidae</taxon>
        <taxon>Magallana</taxon>
    </lineage>
</organism>
<dbReference type="AlphaFoldDB" id="K1S462"/>
<dbReference type="InParanoid" id="K1S462"/>
<proteinExistence type="predicted"/>
<protein>
    <submittedName>
        <fullName evidence="1">Uncharacterized protein</fullName>
    </submittedName>
</protein>
<dbReference type="EMBL" id="JH823233">
    <property type="protein sequence ID" value="EKC42196.1"/>
    <property type="molecule type" value="Genomic_DNA"/>
</dbReference>
<gene>
    <name evidence="1" type="ORF">CGI_10027992</name>
</gene>
<name>K1S462_MAGGI</name>